<dbReference type="RefSeq" id="WP_205046577.1">
    <property type="nucleotide sequence ID" value="NZ_CAJVAX010000020.1"/>
</dbReference>
<protein>
    <submittedName>
        <fullName evidence="1">Uncharacterized protein</fullName>
    </submittedName>
</protein>
<reference evidence="1" key="1">
    <citation type="submission" date="2021-06" db="EMBL/GenBank/DDBJ databases">
        <authorList>
            <person name="Arsene-Ploetze F."/>
        </authorList>
    </citation>
    <scope>NUCLEOTIDE SEQUENCE</scope>
    <source>
        <strain evidence="1">SBRY1</strain>
    </source>
</reference>
<dbReference type="Proteomes" id="UP001153328">
    <property type="component" value="Unassembled WGS sequence"/>
</dbReference>
<accession>A0A9W4MG95</accession>
<organism evidence="1 2">
    <name type="scientific">Actinacidiphila bryophytorum</name>
    <dbReference type="NCBI Taxonomy" id="1436133"/>
    <lineage>
        <taxon>Bacteria</taxon>
        <taxon>Bacillati</taxon>
        <taxon>Actinomycetota</taxon>
        <taxon>Actinomycetes</taxon>
        <taxon>Kitasatosporales</taxon>
        <taxon>Streptomycetaceae</taxon>
        <taxon>Actinacidiphila</taxon>
    </lineage>
</organism>
<sequence>MESIRTYTGPVFLCSSCGQPCYESAQATEGGALLQHFREQRDGIHCATFPLATRKIEVDWQPTSLDDLKSRYQQARPRLRVQGAAC</sequence>
<gene>
    <name evidence="1" type="ORF">SBRY_60291</name>
</gene>
<evidence type="ECO:0000313" key="1">
    <source>
        <dbReference type="EMBL" id="CAG7653876.1"/>
    </source>
</evidence>
<name>A0A9W4MG95_9ACTN</name>
<evidence type="ECO:0000313" key="2">
    <source>
        <dbReference type="Proteomes" id="UP001153328"/>
    </source>
</evidence>
<dbReference type="AlphaFoldDB" id="A0A9W4MG95"/>
<keyword evidence="2" id="KW-1185">Reference proteome</keyword>
<comment type="caution">
    <text evidence="1">The sequence shown here is derived from an EMBL/GenBank/DDBJ whole genome shotgun (WGS) entry which is preliminary data.</text>
</comment>
<proteinExistence type="predicted"/>
<dbReference type="EMBL" id="CAJVAX010000020">
    <property type="protein sequence ID" value="CAG7653876.1"/>
    <property type="molecule type" value="Genomic_DNA"/>
</dbReference>